<evidence type="ECO:0000313" key="2">
    <source>
        <dbReference type="EMBL" id="MBT0608444.1"/>
    </source>
</evidence>
<dbReference type="Pfam" id="PF00535">
    <property type="entry name" value="Glycos_transf_2"/>
    <property type="match status" value="1"/>
</dbReference>
<evidence type="ECO:0000259" key="1">
    <source>
        <dbReference type="Pfam" id="PF00535"/>
    </source>
</evidence>
<evidence type="ECO:0000313" key="3">
    <source>
        <dbReference type="Proteomes" id="UP001297092"/>
    </source>
</evidence>
<dbReference type="PANTHER" id="PTHR22916:SF3">
    <property type="entry name" value="UDP-GLCNAC:BETAGAL BETA-1,3-N-ACETYLGLUCOSAMINYLTRANSFERASE-LIKE PROTEIN 1"/>
    <property type="match status" value="1"/>
</dbReference>
<dbReference type="InterPro" id="IPR001173">
    <property type="entry name" value="Glyco_trans_2-like"/>
</dbReference>
<dbReference type="PANTHER" id="PTHR22916">
    <property type="entry name" value="GLYCOSYLTRANSFERASE"/>
    <property type="match status" value="1"/>
</dbReference>
<comment type="caution">
    <text evidence="2">The sequence shown here is derived from an EMBL/GenBank/DDBJ whole genome shotgun (WGS) entry which is preliminary data.</text>
</comment>
<organism evidence="2 3">
    <name type="scientific">Aequorivita echinoideorum</name>
    <dbReference type="NCBI Taxonomy" id="1549647"/>
    <lineage>
        <taxon>Bacteria</taxon>
        <taxon>Pseudomonadati</taxon>
        <taxon>Bacteroidota</taxon>
        <taxon>Flavobacteriia</taxon>
        <taxon>Flavobacteriales</taxon>
        <taxon>Flavobacteriaceae</taxon>
        <taxon>Aequorivita</taxon>
    </lineage>
</organism>
<dbReference type="CDD" id="cd00761">
    <property type="entry name" value="Glyco_tranf_GTA_type"/>
    <property type="match status" value="1"/>
</dbReference>
<sequence length="314" mass="37264">MNANNPLVSIIIPTYNRAHLIGETLDSILAQTYTNWECIIVDDGSTDNTDAVIESYVRSDQRFQYHHRPKNRKKGANACRNYGFELSKGEYINWFDSDDIMLFEHIESKVSRFTVETDIVIGYSNFVDKNGKFLKSEIRTKLTSYLLEDFITLKVSWYLPDPMYSQKFLKTHQLHFCENLHKGQDRDFHIRVLFKYPKIIFINKSLTNYRQTENSISNDFSSSTIYSLYQAENNRIDMMENMNLNKFTKLFLLVQQLKKYPFIFREKGVSFKNFKLFTTLGSINFTTVRWFFKYTLAFLSFKIFNRGYYFLKGN</sequence>
<feature type="domain" description="Glycosyltransferase 2-like" evidence="1">
    <location>
        <begin position="9"/>
        <end position="187"/>
    </location>
</feature>
<dbReference type="SUPFAM" id="SSF53448">
    <property type="entry name" value="Nucleotide-diphospho-sugar transferases"/>
    <property type="match status" value="1"/>
</dbReference>
<proteinExistence type="predicted"/>
<dbReference type="InterPro" id="IPR029044">
    <property type="entry name" value="Nucleotide-diphossugar_trans"/>
</dbReference>
<dbReference type="Proteomes" id="UP001297092">
    <property type="component" value="Unassembled WGS sequence"/>
</dbReference>
<keyword evidence="3" id="KW-1185">Reference proteome</keyword>
<dbReference type="RefSeq" id="WP_214113315.1">
    <property type="nucleotide sequence ID" value="NZ_JAHCTB010000004.1"/>
</dbReference>
<accession>A0ABS5S7Q1</accession>
<protein>
    <submittedName>
        <fullName evidence="2">Glycosyltransferase family 2 protein</fullName>
    </submittedName>
</protein>
<gene>
    <name evidence="2" type="ORF">KIV10_09640</name>
</gene>
<reference evidence="2 3" key="1">
    <citation type="submission" date="2021-05" db="EMBL/GenBank/DDBJ databases">
        <title>Aequorivita echinoideorum JCM 30378 genome.</title>
        <authorList>
            <person name="Zhang H."/>
            <person name="Li C."/>
        </authorList>
    </citation>
    <scope>NUCLEOTIDE SEQUENCE [LARGE SCALE GENOMIC DNA]</scope>
    <source>
        <strain evidence="2 3">JCM30378</strain>
    </source>
</reference>
<dbReference type="EMBL" id="JAHCTB010000004">
    <property type="protein sequence ID" value="MBT0608444.1"/>
    <property type="molecule type" value="Genomic_DNA"/>
</dbReference>
<name>A0ABS5S7Q1_9FLAO</name>
<dbReference type="Gene3D" id="3.90.550.10">
    <property type="entry name" value="Spore Coat Polysaccharide Biosynthesis Protein SpsA, Chain A"/>
    <property type="match status" value="1"/>
</dbReference>